<dbReference type="Pfam" id="PF00497">
    <property type="entry name" value="SBP_bac_3"/>
    <property type="match status" value="1"/>
</dbReference>
<organism evidence="6 7">
    <name type="scientific">Aliidongia dinghuensis</name>
    <dbReference type="NCBI Taxonomy" id="1867774"/>
    <lineage>
        <taxon>Bacteria</taxon>
        <taxon>Pseudomonadati</taxon>
        <taxon>Pseudomonadota</taxon>
        <taxon>Alphaproteobacteria</taxon>
        <taxon>Rhodospirillales</taxon>
        <taxon>Dongiaceae</taxon>
        <taxon>Aliidongia</taxon>
    </lineage>
</organism>
<evidence type="ECO:0000313" key="6">
    <source>
        <dbReference type="EMBL" id="GGF28394.1"/>
    </source>
</evidence>
<evidence type="ECO:0000256" key="1">
    <source>
        <dbReference type="ARBA" id="ARBA00010333"/>
    </source>
</evidence>
<dbReference type="EMBL" id="BMJQ01000010">
    <property type="protein sequence ID" value="GGF28394.1"/>
    <property type="molecule type" value="Genomic_DNA"/>
</dbReference>
<keyword evidence="2" id="KW-0813">Transport</keyword>
<dbReference type="RefSeq" id="WP_189048650.1">
    <property type="nucleotide sequence ID" value="NZ_BMJQ01000010.1"/>
</dbReference>
<reference evidence="6" key="2">
    <citation type="submission" date="2020-09" db="EMBL/GenBank/DDBJ databases">
        <authorList>
            <person name="Sun Q."/>
            <person name="Zhou Y."/>
        </authorList>
    </citation>
    <scope>NUCLEOTIDE SEQUENCE</scope>
    <source>
        <strain evidence="6">CGMCC 1.15725</strain>
    </source>
</reference>
<keyword evidence="7" id="KW-1185">Reference proteome</keyword>
<proteinExistence type="inferred from homology"/>
<evidence type="ECO:0000256" key="4">
    <source>
        <dbReference type="SAM" id="SignalP"/>
    </source>
</evidence>
<evidence type="ECO:0000313" key="7">
    <source>
        <dbReference type="Proteomes" id="UP000646365"/>
    </source>
</evidence>
<comment type="similarity">
    <text evidence="1">Belongs to the bacterial solute-binding protein 3 family.</text>
</comment>
<evidence type="ECO:0000256" key="3">
    <source>
        <dbReference type="ARBA" id="ARBA00022729"/>
    </source>
</evidence>
<evidence type="ECO:0000256" key="2">
    <source>
        <dbReference type="ARBA" id="ARBA00022448"/>
    </source>
</evidence>
<dbReference type="CDD" id="cd13692">
    <property type="entry name" value="PBP2_BztA"/>
    <property type="match status" value="1"/>
</dbReference>
<feature type="signal peptide" evidence="4">
    <location>
        <begin position="1"/>
        <end position="19"/>
    </location>
</feature>
<gene>
    <name evidence="6" type="ORF">GCM10011611_38020</name>
</gene>
<feature type="domain" description="Solute-binding protein family 3/N-terminal" evidence="5">
    <location>
        <begin position="37"/>
        <end position="267"/>
    </location>
</feature>
<dbReference type="Gene3D" id="3.40.190.10">
    <property type="entry name" value="Periplasmic binding protein-like II"/>
    <property type="match status" value="2"/>
</dbReference>
<feature type="chain" id="PRO_5035286979" evidence="4">
    <location>
        <begin position="20"/>
        <end position="342"/>
    </location>
</feature>
<accession>A0A8J2YXD6</accession>
<reference evidence="6" key="1">
    <citation type="journal article" date="2014" name="Int. J. Syst. Evol. Microbiol.">
        <title>Complete genome sequence of Corynebacterium casei LMG S-19264T (=DSM 44701T), isolated from a smear-ripened cheese.</title>
        <authorList>
            <consortium name="US DOE Joint Genome Institute (JGI-PGF)"/>
            <person name="Walter F."/>
            <person name="Albersmeier A."/>
            <person name="Kalinowski J."/>
            <person name="Ruckert C."/>
        </authorList>
    </citation>
    <scope>NUCLEOTIDE SEQUENCE</scope>
    <source>
        <strain evidence="6">CGMCC 1.15725</strain>
    </source>
</reference>
<sequence length="342" mass="36938">MRKLLGGAILALATVGIFAAAEPAAAGTLDAVRQRGELKCGVNTGLPGFSFLDSQGKWRGLDIDMCGAVAAAVLGDAGKASYTPLTAATRFTALQTGEIDMLVRNSTITLQRDTQLGLQYAGINFYDGQAVAVTKAAKVTKMEELKGTTICIAQGTTHELTLADWFRGHKLDYKPVVFENQDRMYEAFFAGRCDAMTQDASALAAAITSVSGHPDDYMILPERISKEPLGPFVRHGDDQWLDVVRWTLMAMIEAEELGVTQTNVDEKLKDADPRIQRLLGVSEGNGKALGLDEKWAYNVVKQIGNYGDSYERNVGKASALKLDRGPNGLWTAGGLMYAIPLR</sequence>
<protein>
    <submittedName>
        <fullName evidence="6">Amino acid ABC transporter substrate-binding protein</fullName>
    </submittedName>
</protein>
<dbReference type="GO" id="GO:0006865">
    <property type="term" value="P:amino acid transport"/>
    <property type="evidence" value="ECO:0007669"/>
    <property type="project" value="TreeGrafter"/>
</dbReference>
<dbReference type="SUPFAM" id="SSF53850">
    <property type="entry name" value="Periplasmic binding protein-like II"/>
    <property type="match status" value="1"/>
</dbReference>
<dbReference type="SMART" id="SM00062">
    <property type="entry name" value="PBPb"/>
    <property type="match status" value="1"/>
</dbReference>
<evidence type="ECO:0000259" key="5">
    <source>
        <dbReference type="SMART" id="SM00062"/>
    </source>
</evidence>
<dbReference type="PANTHER" id="PTHR30085:SF7">
    <property type="entry name" value="AMINO-ACID ABC TRANSPORTER-BINDING PROTEIN YHDW-RELATED"/>
    <property type="match status" value="1"/>
</dbReference>
<name>A0A8J2YXD6_9PROT</name>
<dbReference type="PANTHER" id="PTHR30085">
    <property type="entry name" value="AMINO ACID ABC TRANSPORTER PERMEASE"/>
    <property type="match status" value="1"/>
</dbReference>
<comment type="caution">
    <text evidence="6">The sequence shown here is derived from an EMBL/GenBank/DDBJ whole genome shotgun (WGS) entry which is preliminary data.</text>
</comment>
<keyword evidence="3 4" id="KW-0732">Signal</keyword>
<dbReference type="AlphaFoldDB" id="A0A8J2YXD6"/>
<dbReference type="Proteomes" id="UP000646365">
    <property type="component" value="Unassembled WGS sequence"/>
</dbReference>
<dbReference type="InterPro" id="IPR051455">
    <property type="entry name" value="Bact_solute-bind_prot3"/>
</dbReference>
<dbReference type="InterPro" id="IPR001638">
    <property type="entry name" value="Solute-binding_3/MltF_N"/>
</dbReference>